<dbReference type="AlphaFoldDB" id="A0A8H5Z9I1"/>
<gene>
    <name evidence="1" type="ORF">GGP41_008907</name>
</gene>
<accession>A0A8H5Z9I1</accession>
<reference evidence="1" key="1">
    <citation type="submission" date="2019-11" db="EMBL/GenBank/DDBJ databases">
        <title>Bipolaris sorokiniana Genome sequencing.</title>
        <authorList>
            <person name="Wang H."/>
        </authorList>
    </citation>
    <scope>NUCLEOTIDE SEQUENCE</scope>
</reference>
<name>A0A8H5Z9I1_COCSA</name>
<dbReference type="EMBL" id="WNKQ01000028">
    <property type="protein sequence ID" value="KAF5844159.1"/>
    <property type="molecule type" value="Genomic_DNA"/>
</dbReference>
<evidence type="ECO:0000313" key="2">
    <source>
        <dbReference type="Proteomes" id="UP000624244"/>
    </source>
</evidence>
<dbReference type="Proteomes" id="UP000624244">
    <property type="component" value="Unassembled WGS sequence"/>
</dbReference>
<comment type="caution">
    <text evidence="1">The sequence shown here is derived from an EMBL/GenBank/DDBJ whole genome shotgun (WGS) entry which is preliminary data.</text>
</comment>
<sequence>MEYDQATTRAEALEVSEVRNTKDIIRDFLDAVTKGKQKSAFAAGEASVLASDYYYVFPKKAPEWFKLNRMITRLVKHRIKFDNEL</sequence>
<organism evidence="1 2">
    <name type="scientific">Cochliobolus sativus</name>
    <name type="common">Common root rot and spot blotch fungus</name>
    <name type="synonym">Bipolaris sorokiniana</name>
    <dbReference type="NCBI Taxonomy" id="45130"/>
    <lineage>
        <taxon>Eukaryota</taxon>
        <taxon>Fungi</taxon>
        <taxon>Dikarya</taxon>
        <taxon>Ascomycota</taxon>
        <taxon>Pezizomycotina</taxon>
        <taxon>Dothideomycetes</taxon>
        <taxon>Pleosporomycetidae</taxon>
        <taxon>Pleosporales</taxon>
        <taxon>Pleosporineae</taxon>
        <taxon>Pleosporaceae</taxon>
        <taxon>Bipolaris</taxon>
    </lineage>
</organism>
<proteinExistence type="predicted"/>
<evidence type="ECO:0000313" key="1">
    <source>
        <dbReference type="EMBL" id="KAF5844159.1"/>
    </source>
</evidence>
<protein>
    <submittedName>
        <fullName evidence="1">Uncharacterized protein</fullName>
    </submittedName>
</protein>